<keyword evidence="10" id="KW-1185">Reference proteome</keyword>
<comment type="cofactor">
    <cofactor evidence="1">
        <name>Mo-bis(molybdopterin guanine dinucleotide)</name>
        <dbReference type="ChEBI" id="CHEBI:60539"/>
    </cofactor>
</comment>
<protein>
    <submittedName>
        <fullName evidence="9">Molybdopterin-dependent oxidoreductase</fullName>
    </submittedName>
</protein>
<dbReference type="InterPro" id="IPR041460">
    <property type="entry name" value="Molybdopterin_N"/>
</dbReference>
<dbReference type="AlphaFoldDB" id="A0A9X1FYL9"/>
<feature type="domain" description="Molybdopterin oxidoreductase N-terminal" evidence="8">
    <location>
        <begin position="2"/>
        <end position="40"/>
    </location>
</feature>
<evidence type="ECO:0000259" key="7">
    <source>
        <dbReference type="Pfam" id="PF01568"/>
    </source>
</evidence>
<dbReference type="GO" id="GO:0009055">
    <property type="term" value="F:electron transfer activity"/>
    <property type="evidence" value="ECO:0007669"/>
    <property type="project" value="TreeGrafter"/>
</dbReference>
<dbReference type="GO" id="GO:0043546">
    <property type="term" value="F:molybdopterin cofactor binding"/>
    <property type="evidence" value="ECO:0007669"/>
    <property type="project" value="InterPro"/>
</dbReference>
<dbReference type="InterPro" id="IPR006655">
    <property type="entry name" value="Mopterin_OxRdtase_prok_CS"/>
</dbReference>
<dbReference type="CDD" id="cd02793">
    <property type="entry name" value="MopB_CT_DMSOR-BSOR-TMAOR"/>
    <property type="match status" value="1"/>
</dbReference>
<dbReference type="PROSITE" id="PS00490">
    <property type="entry name" value="MOLYBDOPTERIN_PROK_2"/>
    <property type="match status" value="1"/>
</dbReference>
<evidence type="ECO:0000259" key="6">
    <source>
        <dbReference type="Pfam" id="PF00384"/>
    </source>
</evidence>
<dbReference type="GO" id="GO:0016491">
    <property type="term" value="F:oxidoreductase activity"/>
    <property type="evidence" value="ECO:0007669"/>
    <property type="project" value="UniProtKB-KW"/>
</dbReference>
<proteinExistence type="inferred from homology"/>
<evidence type="ECO:0000256" key="4">
    <source>
        <dbReference type="ARBA" id="ARBA00022723"/>
    </source>
</evidence>
<dbReference type="EMBL" id="JAHXDN010000006">
    <property type="protein sequence ID" value="MBW4710013.1"/>
    <property type="molecule type" value="Genomic_DNA"/>
</dbReference>
<sequence>MTASHWGAGVVETHADRIVAVHPHPDDPHPSLINQNIASSLNGRARVLRPAVRSGWLENGPGGGTRGEDSFVEVSWDRALDLVAAELTRVRDLHGNGALFAGSYGWSSAGRVHHAQSQLKRFLNCQGGFVRSKGNYSYNAALVLMPYIVGPYRDHVAQATRWSVIAEHSDLVVMFGGMAGRNTQVSDGGVARHRMRDNLAACHTQGVRFVNLSPMKRDADAELDAEWLPPRPGTDTAVMLGLAHSLLVQGLCDRDFLDRYTIGFNRVERYILGRDDGVPKDAQWAGDISGIPAERLIALARDMAHSRTIITCAAGVQRADFGEQPLWMTVTLAAMLGQIGLPGGGYTIGYGVNANIGNIERPFRSGTLPQGTNAVDKFVPVAMISDMLLNPGARYDYDGAQRQFPDIRLVWWAGGNPFHHHQDLNKLRRAFQKPETVIVNELNWTATARHADIVLPVAAPQERTDFGAGKSDNALVPMPAHVAPPGEARIEYDIYADLSARLGTADHFTEGRDIEAWTREIWTTTQTEARRHGVSLPDWEAFLAGDVLTLPDPSANQVFLADFRADPVAHPLPTPSGRIELFSHAIAGFALNDCHGHASWMPPRDQPSALYPLNLLSGQPGTRLHSQLDNGAFSLSRKIRGREPVILHPGDAAARGIVDGDVVEIWNARGRCLAGAVVSDAILQGCAFLWTGAWYDPDFDAEQHRDRHGNPNVLTHDLRTSSLSQGPAAHSATVQVARFEGVVPDVLAHDPPRFSP</sequence>
<reference evidence="9" key="1">
    <citation type="submission" date="2021-07" db="EMBL/GenBank/DDBJ databases">
        <title>Roseobacter insulae sp. nov., isolated from a tidal flat.</title>
        <authorList>
            <person name="Park S."/>
            <person name="Yoon J.-H."/>
        </authorList>
    </citation>
    <scope>NUCLEOTIDE SEQUENCE</scope>
    <source>
        <strain evidence="9">YSTF-M11</strain>
    </source>
</reference>
<feature type="domain" description="Molybdopterin oxidoreductase" evidence="6">
    <location>
        <begin position="46"/>
        <end position="500"/>
    </location>
</feature>
<evidence type="ECO:0000259" key="8">
    <source>
        <dbReference type="Pfam" id="PF18364"/>
    </source>
</evidence>
<comment type="caution">
    <text evidence="9">The sequence shown here is derived from an EMBL/GenBank/DDBJ whole genome shotgun (WGS) entry which is preliminary data.</text>
</comment>
<dbReference type="InterPro" id="IPR006656">
    <property type="entry name" value="Mopterin_OxRdtase"/>
</dbReference>
<dbReference type="PANTHER" id="PTHR43742:SF10">
    <property type="entry name" value="TRIMETHYLAMINE-N-OXIDE REDUCTASE 2"/>
    <property type="match status" value="1"/>
</dbReference>
<dbReference type="Proteomes" id="UP001138661">
    <property type="component" value="Unassembled WGS sequence"/>
</dbReference>
<evidence type="ECO:0000313" key="9">
    <source>
        <dbReference type="EMBL" id="MBW4710013.1"/>
    </source>
</evidence>
<gene>
    <name evidence="9" type="ORF">KX928_19690</name>
</gene>
<evidence type="ECO:0000256" key="5">
    <source>
        <dbReference type="ARBA" id="ARBA00023002"/>
    </source>
</evidence>
<dbReference type="Pfam" id="PF01568">
    <property type="entry name" value="Molydop_binding"/>
    <property type="match status" value="1"/>
</dbReference>
<dbReference type="InterPro" id="IPR006657">
    <property type="entry name" value="MoPterin_dinucl-bd_dom"/>
</dbReference>
<keyword evidence="5" id="KW-0560">Oxidoreductase</keyword>
<keyword evidence="3" id="KW-0500">Molybdenum</keyword>
<evidence type="ECO:0000256" key="3">
    <source>
        <dbReference type="ARBA" id="ARBA00022505"/>
    </source>
</evidence>
<accession>A0A9X1FYL9</accession>
<evidence type="ECO:0000313" key="10">
    <source>
        <dbReference type="Proteomes" id="UP001138661"/>
    </source>
</evidence>
<dbReference type="InterPro" id="IPR041954">
    <property type="entry name" value="CT_DMSOR/BSOR/TMAOR"/>
</dbReference>
<dbReference type="PANTHER" id="PTHR43742">
    <property type="entry name" value="TRIMETHYLAMINE-N-OXIDE REDUCTASE"/>
    <property type="match status" value="1"/>
</dbReference>
<evidence type="ECO:0000256" key="1">
    <source>
        <dbReference type="ARBA" id="ARBA00001942"/>
    </source>
</evidence>
<feature type="domain" description="Molybdopterin dinucleotide-binding" evidence="7">
    <location>
        <begin position="613"/>
        <end position="731"/>
    </location>
</feature>
<organism evidence="9 10">
    <name type="scientific">Roseobacter insulae</name>
    <dbReference type="NCBI Taxonomy" id="2859783"/>
    <lineage>
        <taxon>Bacteria</taxon>
        <taxon>Pseudomonadati</taxon>
        <taxon>Pseudomonadota</taxon>
        <taxon>Alphaproteobacteria</taxon>
        <taxon>Rhodobacterales</taxon>
        <taxon>Roseobacteraceae</taxon>
        <taxon>Roseobacter</taxon>
    </lineage>
</organism>
<comment type="similarity">
    <text evidence="2">Belongs to the prokaryotic molybdopterin-containing oxidoreductase family.</text>
</comment>
<dbReference type="GO" id="GO:0030151">
    <property type="term" value="F:molybdenum ion binding"/>
    <property type="evidence" value="ECO:0007669"/>
    <property type="project" value="TreeGrafter"/>
</dbReference>
<name>A0A9X1FYL9_9RHOB</name>
<dbReference type="InterPro" id="IPR050612">
    <property type="entry name" value="Prok_Mopterin_Oxidored"/>
</dbReference>
<dbReference type="GO" id="GO:0030288">
    <property type="term" value="C:outer membrane-bounded periplasmic space"/>
    <property type="evidence" value="ECO:0007669"/>
    <property type="project" value="TreeGrafter"/>
</dbReference>
<keyword evidence="4" id="KW-0479">Metal-binding</keyword>
<dbReference type="PROSITE" id="PS00932">
    <property type="entry name" value="MOLYBDOPTERIN_PROK_3"/>
    <property type="match status" value="1"/>
</dbReference>
<dbReference type="GO" id="GO:0009061">
    <property type="term" value="P:anaerobic respiration"/>
    <property type="evidence" value="ECO:0007669"/>
    <property type="project" value="TreeGrafter"/>
</dbReference>
<evidence type="ECO:0000256" key="2">
    <source>
        <dbReference type="ARBA" id="ARBA00010312"/>
    </source>
</evidence>
<dbReference type="Pfam" id="PF00384">
    <property type="entry name" value="Molybdopterin"/>
    <property type="match status" value="1"/>
</dbReference>
<dbReference type="Pfam" id="PF18364">
    <property type="entry name" value="Molybdopterin_N"/>
    <property type="match status" value="1"/>
</dbReference>